<dbReference type="RefSeq" id="WP_111628211.1">
    <property type="nucleotide sequence ID" value="NZ_QLMC01000002.1"/>
</dbReference>
<dbReference type="NCBIfam" id="TIGR01128">
    <property type="entry name" value="holA"/>
    <property type="match status" value="1"/>
</dbReference>
<gene>
    <name evidence="6" type="ORF">LX87_02178</name>
</gene>
<keyword evidence="2" id="KW-0548">Nucleotidyltransferase</keyword>
<dbReference type="GO" id="GO:0009360">
    <property type="term" value="C:DNA polymerase III complex"/>
    <property type="evidence" value="ECO:0007669"/>
    <property type="project" value="InterPro"/>
</dbReference>
<dbReference type="AlphaFoldDB" id="A0A327X5T8"/>
<evidence type="ECO:0000313" key="6">
    <source>
        <dbReference type="EMBL" id="RAK00473.1"/>
    </source>
</evidence>
<dbReference type="SUPFAM" id="SSF52540">
    <property type="entry name" value="P-loop containing nucleoside triphosphate hydrolases"/>
    <property type="match status" value="1"/>
</dbReference>
<keyword evidence="7" id="KW-1185">Reference proteome</keyword>
<dbReference type="Proteomes" id="UP000248790">
    <property type="component" value="Unassembled WGS sequence"/>
</dbReference>
<evidence type="ECO:0000256" key="2">
    <source>
        <dbReference type="ARBA" id="ARBA00022695"/>
    </source>
</evidence>
<dbReference type="GO" id="GO:0003677">
    <property type="term" value="F:DNA binding"/>
    <property type="evidence" value="ECO:0007669"/>
    <property type="project" value="InterPro"/>
</dbReference>
<dbReference type="InterPro" id="IPR027417">
    <property type="entry name" value="P-loop_NTPase"/>
</dbReference>
<evidence type="ECO:0000256" key="4">
    <source>
        <dbReference type="ARBA" id="ARBA00022932"/>
    </source>
</evidence>
<dbReference type="Gene3D" id="1.10.8.60">
    <property type="match status" value="1"/>
</dbReference>
<dbReference type="Gene3D" id="1.20.272.10">
    <property type="match status" value="1"/>
</dbReference>
<keyword evidence="3" id="KW-0235">DNA replication</keyword>
<dbReference type="InterPro" id="IPR010372">
    <property type="entry name" value="DNA_pol3_delta_N"/>
</dbReference>
<dbReference type="Gene3D" id="3.40.50.300">
    <property type="entry name" value="P-loop containing nucleotide triphosphate hydrolases"/>
    <property type="match status" value="1"/>
</dbReference>
<dbReference type="GO" id="GO:0006261">
    <property type="term" value="P:DNA-templated DNA replication"/>
    <property type="evidence" value="ECO:0007669"/>
    <property type="project" value="TreeGrafter"/>
</dbReference>
<accession>A0A327X5T8</accession>
<dbReference type="GO" id="GO:0003887">
    <property type="term" value="F:DNA-directed DNA polymerase activity"/>
    <property type="evidence" value="ECO:0007669"/>
    <property type="project" value="UniProtKB-KW"/>
</dbReference>
<comment type="caution">
    <text evidence="6">The sequence shown here is derived from an EMBL/GenBank/DDBJ whole genome shotgun (WGS) entry which is preliminary data.</text>
</comment>
<dbReference type="InterPro" id="IPR005790">
    <property type="entry name" value="DNA_polIII_delta"/>
</dbReference>
<evidence type="ECO:0000256" key="3">
    <source>
        <dbReference type="ARBA" id="ARBA00022705"/>
    </source>
</evidence>
<reference evidence="6 7" key="1">
    <citation type="submission" date="2018-06" db="EMBL/GenBank/DDBJ databases">
        <title>Genomic Encyclopedia of Archaeal and Bacterial Type Strains, Phase II (KMG-II): from individual species to whole genera.</title>
        <authorList>
            <person name="Goeker M."/>
        </authorList>
    </citation>
    <scope>NUCLEOTIDE SEQUENCE [LARGE SCALE GENOMIC DNA]</scope>
    <source>
        <strain evidence="6 7">DSM 21851</strain>
    </source>
</reference>
<keyword evidence="1" id="KW-0808">Transferase</keyword>
<evidence type="ECO:0000256" key="1">
    <source>
        <dbReference type="ARBA" id="ARBA00022679"/>
    </source>
</evidence>
<sequence>MSPAVDQILKDIRKENYAPVYLLHGEEPYFVDLIAEEIEKTVVPEHEKGFNQFVVFGKDTQVGAVINMARRYPFMADRQLVLVKEAQQLGGLGEKANQTLLEEYSKAPLPSTVLVLCHTGAFDERKALAKAIGQKGVLLNSKKLYDNKVPDWIGEYCRQQNVKISLKAIQMLFDYIGNDLKRLSGEIDKIMINLKAGEEISADTVERLVGISKEYNVFELQKALTLRDVLKANRIADYFSRNPKDNPLPPMLIILYQFFTKVLMVQASRDQSDKGLSALLGVHTFFVKDYLQTARAYPLWKVAHIIRSIRQADALSKGIDAPTLNEGAILKQLVYDILH</sequence>
<dbReference type="PANTHER" id="PTHR34388:SF1">
    <property type="entry name" value="DNA POLYMERASE III SUBUNIT DELTA"/>
    <property type="match status" value="1"/>
</dbReference>
<evidence type="ECO:0000259" key="5">
    <source>
        <dbReference type="Pfam" id="PF06144"/>
    </source>
</evidence>
<dbReference type="Pfam" id="PF06144">
    <property type="entry name" value="DNA_pol3_delta"/>
    <property type="match status" value="1"/>
</dbReference>
<organism evidence="6 7">
    <name type="scientific">Larkinella arboricola</name>
    <dbReference type="NCBI Taxonomy" id="643671"/>
    <lineage>
        <taxon>Bacteria</taxon>
        <taxon>Pseudomonadati</taxon>
        <taxon>Bacteroidota</taxon>
        <taxon>Cytophagia</taxon>
        <taxon>Cytophagales</taxon>
        <taxon>Spirosomataceae</taxon>
        <taxon>Larkinella</taxon>
    </lineage>
</organism>
<dbReference type="OrthoDB" id="1172326at2"/>
<feature type="domain" description="DNA polymerase III delta N-terminal" evidence="5">
    <location>
        <begin position="21"/>
        <end position="140"/>
    </location>
</feature>
<dbReference type="PANTHER" id="PTHR34388">
    <property type="entry name" value="DNA POLYMERASE III SUBUNIT DELTA"/>
    <property type="match status" value="1"/>
</dbReference>
<keyword evidence="4" id="KW-0239">DNA-directed DNA polymerase</keyword>
<evidence type="ECO:0000313" key="7">
    <source>
        <dbReference type="Proteomes" id="UP000248790"/>
    </source>
</evidence>
<dbReference type="EMBL" id="QLMC01000002">
    <property type="protein sequence ID" value="RAK00473.1"/>
    <property type="molecule type" value="Genomic_DNA"/>
</dbReference>
<proteinExistence type="predicted"/>
<protein>
    <submittedName>
        <fullName evidence="6">DNA polymerase III delta subunit</fullName>
    </submittedName>
</protein>
<name>A0A327X5T8_LARAB</name>